<dbReference type="Proteomes" id="UP000039324">
    <property type="component" value="Unassembled WGS sequence"/>
</dbReference>
<gene>
    <name evidence="2" type="ORF">PBRA_002140</name>
</gene>
<dbReference type="PANTHER" id="PTHR47332">
    <property type="entry name" value="SET DOMAIN-CONTAINING PROTEIN 5"/>
    <property type="match status" value="1"/>
</dbReference>
<dbReference type="InterPro" id="IPR001214">
    <property type="entry name" value="SET_dom"/>
</dbReference>
<dbReference type="PANTHER" id="PTHR47332:SF2">
    <property type="entry name" value="SET-6"/>
    <property type="match status" value="1"/>
</dbReference>
<organism evidence="2 3">
    <name type="scientific">Plasmodiophora brassicae</name>
    <name type="common">Clubroot disease agent</name>
    <dbReference type="NCBI Taxonomy" id="37360"/>
    <lineage>
        <taxon>Eukaryota</taxon>
        <taxon>Sar</taxon>
        <taxon>Rhizaria</taxon>
        <taxon>Endomyxa</taxon>
        <taxon>Phytomyxea</taxon>
        <taxon>Plasmodiophorida</taxon>
        <taxon>Plasmodiophoridae</taxon>
        <taxon>Plasmodiophora</taxon>
    </lineage>
</organism>
<sequence length="312" mass="34236">MSVATVRCAAFETVGRCLVAAQDFAPGDTCLVEAPILVGTWAACNRAFSLLDGKQRSIVLAFSGADDEEQQDDAMRIAKRSIPREDWTETTGDLIQILHNNSIDLGNGIVGLFALASLAAHHCRPNIEGTASFDGVSYLWTVRALRQIRKGEILGWNYNLSDRAMLSNTAVRRDELLELRGFLCRCDACTSLDYLRSFPCHKCQTGFVVGVDRGPSPSCSTCGAGLSDATEADERSLYFEMIDSERPDWGSLCDRAHASLGPYHSITGRCAIEAFALNREQRHSDLIQLFLSSPSMADAVTAKEYVEKRLQV</sequence>
<dbReference type="STRING" id="37360.A0A0G4J2D7"/>
<accession>A0A0G4J2D7</accession>
<evidence type="ECO:0000259" key="1">
    <source>
        <dbReference type="PROSITE" id="PS50280"/>
    </source>
</evidence>
<dbReference type="EMBL" id="CDSF01000112">
    <property type="protein sequence ID" value="CEP01534.1"/>
    <property type="molecule type" value="Genomic_DNA"/>
</dbReference>
<feature type="domain" description="SET" evidence="1">
    <location>
        <begin position="1"/>
        <end position="159"/>
    </location>
</feature>
<proteinExistence type="predicted"/>
<dbReference type="InterPro" id="IPR046341">
    <property type="entry name" value="SET_dom_sf"/>
</dbReference>
<protein>
    <recommendedName>
        <fullName evidence="1">SET domain-containing protein</fullName>
    </recommendedName>
</protein>
<dbReference type="PROSITE" id="PS50280">
    <property type="entry name" value="SET"/>
    <property type="match status" value="1"/>
</dbReference>
<evidence type="ECO:0000313" key="2">
    <source>
        <dbReference type="EMBL" id="CEP01534.1"/>
    </source>
</evidence>
<dbReference type="OrthoDB" id="265717at2759"/>
<name>A0A0G4J2D7_PLABS</name>
<dbReference type="Gene3D" id="2.170.270.10">
    <property type="entry name" value="SET domain"/>
    <property type="match status" value="1"/>
</dbReference>
<reference evidence="2 3" key="1">
    <citation type="submission" date="2015-02" db="EMBL/GenBank/DDBJ databases">
        <authorList>
            <person name="Chooi Y.-H."/>
        </authorList>
    </citation>
    <scope>NUCLEOTIDE SEQUENCE [LARGE SCALE GENOMIC DNA]</scope>
    <source>
        <strain evidence="2">E3</strain>
    </source>
</reference>
<keyword evidence="3" id="KW-1185">Reference proteome</keyword>
<dbReference type="InterPro" id="IPR053185">
    <property type="entry name" value="SET_domain_protein"/>
</dbReference>
<dbReference type="CDD" id="cd20071">
    <property type="entry name" value="SET_SMYD"/>
    <property type="match status" value="1"/>
</dbReference>
<evidence type="ECO:0000313" key="3">
    <source>
        <dbReference type="Proteomes" id="UP000039324"/>
    </source>
</evidence>
<dbReference type="AlphaFoldDB" id="A0A0G4J2D7"/>
<dbReference type="SUPFAM" id="SSF82199">
    <property type="entry name" value="SET domain"/>
    <property type="match status" value="1"/>
</dbReference>
<dbReference type="Pfam" id="PF00856">
    <property type="entry name" value="SET"/>
    <property type="match status" value="1"/>
</dbReference>